<dbReference type="InterPro" id="IPR027417">
    <property type="entry name" value="P-loop_NTPase"/>
</dbReference>
<comment type="caution">
    <text evidence="2">The sequence shown here is derived from an EMBL/GenBank/DDBJ whole genome shotgun (WGS) entry which is preliminary data.</text>
</comment>
<gene>
    <name evidence="2" type="primary">Rab17</name>
    <name evidence="2" type="ORF">TRFO_24652</name>
</gene>
<dbReference type="EMBL" id="MLAK01000703">
    <property type="protein sequence ID" value="OHT07246.1"/>
    <property type="molecule type" value="Genomic_DNA"/>
</dbReference>
<organism evidence="2 3">
    <name type="scientific">Tritrichomonas foetus</name>
    <dbReference type="NCBI Taxonomy" id="1144522"/>
    <lineage>
        <taxon>Eukaryota</taxon>
        <taxon>Metamonada</taxon>
        <taxon>Parabasalia</taxon>
        <taxon>Tritrichomonadida</taxon>
        <taxon>Tritrichomonadidae</taxon>
        <taxon>Tritrichomonas</taxon>
    </lineage>
</organism>
<dbReference type="SMART" id="SM00174">
    <property type="entry name" value="RHO"/>
    <property type="match status" value="1"/>
</dbReference>
<dbReference type="FunFam" id="3.40.50.300:FF:000808">
    <property type="entry name" value="Small GTP-binding protein, putative"/>
    <property type="match status" value="1"/>
</dbReference>
<dbReference type="Pfam" id="PF00071">
    <property type="entry name" value="Ras"/>
    <property type="match status" value="1"/>
</dbReference>
<sequence>MFDQIFLEFLKSHQNKFIKKMIEEEENNSMITRKIVLIGGPSVGKTSIINKFIGMSTPMDTNPTVQLAFSTKVVELEGYSIKLQICDTAGQERFQSVAPNFYRSSDAAIVVFDVTERNSFVKVKDWLDELNAVMPESFIVLVAGNKHDLDEKRAVTYDEAIDFAQSNDVTYMEVSAKTGTGIENLFLHVSEKFIEALQKPGSFVEEPVQLNESSEVPPEEKKRQCC</sequence>
<dbReference type="GeneID" id="94838581"/>
<dbReference type="PROSITE" id="PS51420">
    <property type="entry name" value="RHO"/>
    <property type="match status" value="1"/>
</dbReference>
<evidence type="ECO:0000313" key="3">
    <source>
        <dbReference type="Proteomes" id="UP000179807"/>
    </source>
</evidence>
<dbReference type="PROSITE" id="PS51421">
    <property type="entry name" value="RAS"/>
    <property type="match status" value="1"/>
</dbReference>
<dbReference type="GO" id="GO:0005525">
    <property type="term" value="F:GTP binding"/>
    <property type="evidence" value="ECO:0007669"/>
    <property type="project" value="InterPro"/>
</dbReference>
<dbReference type="InterPro" id="IPR005225">
    <property type="entry name" value="Small_GTP-bd"/>
</dbReference>
<dbReference type="AlphaFoldDB" id="A0A1J4KC60"/>
<dbReference type="Proteomes" id="UP000179807">
    <property type="component" value="Unassembled WGS sequence"/>
</dbReference>
<dbReference type="SMART" id="SM00175">
    <property type="entry name" value="RAB"/>
    <property type="match status" value="1"/>
</dbReference>
<name>A0A1J4KC60_9EUKA</name>
<accession>A0A1J4KC60</accession>
<dbReference type="SMART" id="SM00176">
    <property type="entry name" value="RAN"/>
    <property type="match status" value="1"/>
</dbReference>
<dbReference type="PANTHER" id="PTHR47978">
    <property type="match status" value="1"/>
</dbReference>
<dbReference type="GO" id="GO:0003924">
    <property type="term" value="F:GTPase activity"/>
    <property type="evidence" value="ECO:0007669"/>
    <property type="project" value="InterPro"/>
</dbReference>
<dbReference type="InterPro" id="IPR001806">
    <property type="entry name" value="Small_GTPase"/>
</dbReference>
<dbReference type="VEuPathDB" id="TrichDB:TRFO_24652"/>
<reference evidence="2" key="1">
    <citation type="submission" date="2016-10" db="EMBL/GenBank/DDBJ databases">
        <authorList>
            <person name="Benchimol M."/>
            <person name="Almeida L.G."/>
            <person name="Vasconcelos A.T."/>
            <person name="Perreira-Neves A."/>
            <person name="Rosa I.A."/>
            <person name="Tasca T."/>
            <person name="Bogo M.R."/>
            <person name="de Souza W."/>
        </authorList>
    </citation>
    <scope>NUCLEOTIDE SEQUENCE [LARGE SCALE GENOMIC DNA]</scope>
    <source>
        <strain evidence="2">K</strain>
    </source>
</reference>
<dbReference type="CDD" id="cd00154">
    <property type="entry name" value="Rab"/>
    <property type="match status" value="1"/>
</dbReference>
<proteinExistence type="predicted"/>
<dbReference type="SUPFAM" id="SSF52540">
    <property type="entry name" value="P-loop containing nucleoside triphosphate hydrolases"/>
    <property type="match status" value="1"/>
</dbReference>
<dbReference type="RefSeq" id="XP_068360382.1">
    <property type="nucleotide sequence ID" value="XM_068503877.1"/>
</dbReference>
<protein>
    <submittedName>
        <fullName evidence="2">Ras-related protein Rab-17</fullName>
    </submittedName>
</protein>
<dbReference type="SMART" id="SM00173">
    <property type="entry name" value="RAS"/>
    <property type="match status" value="1"/>
</dbReference>
<evidence type="ECO:0000313" key="2">
    <source>
        <dbReference type="EMBL" id="OHT07246.1"/>
    </source>
</evidence>
<dbReference type="PRINTS" id="PR00449">
    <property type="entry name" value="RASTRNSFRMNG"/>
</dbReference>
<keyword evidence="3" id="KW-1185">Reference proteome</keyword>
<dbReference type="Gene3D" id="3.40.50.300">
    <property type="entry name" value="P-loop containing nucleotide triphosphate hydrolases"/>
    <property type="match status" value="1"/>
</dbReference>
<dbReference type="NCBIfam" id="TIGR00231">
    <property type="entry name" value="small_GTP"/>
    <property type="match status" value="1"/>
</dbReference>
<evidence type="ECO:0000256" key="1">
    <source>
        <dbReference type="ARBA" id="ARBA00022741"/>
    </source>
</evidence>
<keyword evidence="1" id="KW-0547">Nucleotide-binding</keyword>
<dbReference type="PROSITE" id="PS51419">
    <property type="entry name" value="RAB"/>
    <property type="match status" value="1"/>
</dbReference>